<feature type="domain" description="DUF4614" evidence="2">
    <location>
        <begin position="420"/>
        <end position="561"/>
    </location>
</feature>
<feature type="compositionally biased region" description="Polar residues" evidence="1">
    <location>
        <begin position="182"/>
        <end position="199"/>
    </location>
</feature>
<dbReference type="InParanoid" id="A0A2I4BYR6"/>
<dbReference type="CTD" id="103183514"/>
<protein>
    <submittedName>
        <fullName evidence="4">Uncharacterized protein C19orf44 homolog</fullName>
    </submittedName>
</protein>
<dbReference type="KEGG" id="alim:106523870"/>
<dbReference type="RefSeq" id="XP_013872893.1">
    <property type="nucleotide sequence ID" value="XM_014017439.1"/>
</dbReference>
<feature type="compositionally biased region" description="Pro residues" evidence="1">
    <location>
        <begin position="215"/>
        <end position="235"/>
    </location>
</feature>
<dbReference type="PANTHER" id="PTHR22409">
    <property type="entry name" value="CHROMOSOME 19 OPEN READING FRAME 44"/>
    <property type="match status" value="1"/>
</dbReference>
<evidence type="ECO:0000256" key="1">
    <source>
        <dbReference type="SAM" id="MobiDB-lite"/>
    </source>
</evidence>
<feature type="compositionally biased region" description="Low complexity" evidence="1">
    <location>
        <begin position="417"/>
        <end position="440"/>
    </location>
</feature>
<feature type="compositionally biased region" description="Acidic residues" evidence="1">
    <location>
        <begin position="389"/>
        <end position="398"/>
    </location>
</feature>
<proteinExistence type="predicted"/>
<evidence type="ECO:0000313" key="4">
    <source>
        <dbReference type="RefSeq" id="XP_013872893.1"/>
    </source>
</evidence>
<feature type="compositionally biased region" description="Low complexity" evidence="1">
    <location>
        <begin position="1"/>
        <end position="12"/>
    </location>
</feature>
<feature type="compositionally biased region" description="Polar residues" evidence="1">
    <location>
        <begin position="31"/>
        <end position="40"/>
    </location>
</feature>
<feature type="compositionally biased region" description="Polar residues" evidence="1">
    <location>
        <begin position="109"/>
        <end position="118"/>
    </location>
</feature>
<dbReference type="Pfam" id="PF15391">
    <property type="entry name" value="DUF4614"/>
    <property type="match status" value="1"/>
</dbReference>
<dbReference type="InterPro" id="IPR027884">
    <property type="entry name" value="DUF4614"/>
</dbReference>
<evidence type="ECO:0000259" key="2">
    <source>
        <dbReference type="Pfam" id="PF15391"/>
    </source>
</evidence>
<feature type="region of interest" description="Disordered" evidence="1">
    <location>
        <begin position="1"/>
        <end position="82"/>
    </location>
</feature>
<keyword evidence="3" id="KW-1185">Reference proteome</keyword>
<dbReference type="OrthoDB" id="2151530at2759"/>
<dbReference type="PANTHER" id="PTHR22409:SF2">
    <property type="entry name" value="CHROMOSOME 19 OPEN READING FRAME 44"/>
    <property type="match status" value="1"/>
</dbReference>
<feature type="region of interest" description="Disordered" evidence="1">
    <location>
        <begin position="343"/>
        <end position="474"/>
    </location>
</feature>
<name>A0A2I4BYR6_AUSLI</name>
<feature type="compositionally biased region" description="Basic residues" evidence="1">
    <location>
        <begin position="450"/>
        <end position="460"/>
    </location>
</feature>
<evidence type="ECO:0000313" key="3">
    <source>
        <dbReference type="Proteomes" id="UP000192220"/>
    </source>
</evidence>
<dbReference type="InterPro" id="IPR040120">
    <property type="entry name" value="C19orf44-like"/>
</dbReference>
<sequence>MESSQGIGSQSSLGGGSRFLKKAPKPAKSSQSPVSRIQTRQRPEPSGVSQAAARSRLSEIEKRVNSRRQAIGDTRQAAKSAPDLTWDWRALVTAVDAVRPAEASEQLLAHSSSEQSQKIRFLKNQAAGSAAAVDPIIPDGSGRIRTRTTDPVGLKLKPAAVTRGVSLDSDEEDMKKLLGDSMDSTDNSSSGPKKTSSVKRLNKEQNRPSPRVQSPAPPQAGPSSSPPSTPPPPHRSSPFRFTDQAQVHFSPSVLSAPPSPPSVSPSHSERVGLPHGAGAPREVLLSLSEQGEVFSLEELVPVRPEDQHSPTGSVSSEDFKTNLMTIDELLPVPAGFTMETLGNKLSQRQSKHVHLVSGTQHVHQQQEQEQDYQSDFESDSSIRPVSEQVQEEADENEVPSEAPASVGSHQRTGDDYSPTFSERSCSSTSQTSDHSQRSTSASPDSQSSHPPRRSRTLTRKALKEAATQTQPAALAGSQSFGVDLALSRLYMNTPVVTHTISAERLEAISSFSPVVFALNEMLKQQLNMTRHFINHRDHLHSCLLRGLDPPNYRYTRLEDTIQPTKPNSKVSKNDDDFCDSLFENEKLQSKTTHRGPLNRLSTTDKVYSVLAEEAMKDGLGHYLHQH</sequence>
<accession>A0A2I4BYR6</accession>
<feature type="region of interest" description="Disordered" evidence="1">
    <location>
        <begin position="297"/>
        <end position="319"/>
    </location>
</feature>
<organism evidence="3 4">
    <name type="scientific">Austrofundulus limnaeus</name>
    <name type="common">Annual killifish</name>
    <dbReference type="NCBI Taxonomy" id="52670"/>
    <lineage>
        <taxon>Eukaryota</taxon>
        <taxon>Metazoa</taxon>
        <taxon>Chordata</taxon>
        <taxon>Craniata</taxon>
        <taxon>Vertebrata</taxon>
        <taxon>Euteleostomi</taxon>
        <taxon>Actinopterygii</taxon>
        <taxon>Neopterygii</taxon>
        <taxon>Teleostei</taxon>
        <taxon>Neoteleostei</taxon>
        <taxon>Acanthomorphata</taxon>
        <taxon>Ovalentaria</taxon>
        <taxon>Atherinomorphae</taxon>
        <taxon>Cyprinodontiformes</taxon>
        <taxon>Rivulidae</taxon>
        <taxon>Austrofundulus</taxon>
    </lineage>
</organism>
<dbReference type="AlphaFoldDB" id="A0A2I4BYR6"/>
<gene>
    <name evidence="4" type="primary">cunh19orf44</name>
</gene>
<dbReference type="Proteomes" id="UP000192220">
    <property type="component" value="Unplaced"/>
</dbReference>
<reference evidence="4" key="1">
    <citation type="submission" date="2025-08" db="UniProtKB">
        <authorList>
            <consortium name="RefSeq"/>
        </authorList>
    </citation>
    <scope>IDENTIFICATION</scope>
</reference>
<feature type="region of interest" description="Disordered" evidence="1">
    <location>
        <begin position="103"/>
        <end position="277"/>
    </location>
</feature>
<feature type="compositionally biased region" description="Acidic residues" evidence="1">
    <location>
        <begin position="368"/>
        <end position="378"/>
    </location>
</feature>